<keyword evidence="2" id="KW-0732">Signal</keyword>
<name>A0A2M3ZUR0_9DIPT</name>
<reference evidence="3" key="1">
    <citation type="submission" date="2018-01" db="EMBL/GenBank/DDBJ databases">
        <title>An insight into the sialome of Amazonian anophelines.</title>
        <authorList>
            <person name="Ribeiro J.M."/>
            <person name="Scarpassa V."/>
            <person name="Calvo E."/>
        </authorList>
    </citation>
    <scope>NUCLEOTIDE SEQUENCE</scope>
    <source>
        <tissue evidence="3">Salivary glands</tissue>
    </source>
</reference>
<feature type="signal peptide" evidence="2">
    <location>
        <begin position="1"/>
        <end position="24"/>
    </location>
</feature>
<proteinExistence type="predicted"/>
<protein>
    <submittedName>
        <fullName evidence="3">Putative secreted peptide</fullName>
    </submittedName>
</protein>
<evidence type="ECO:0000256" key="1">
    <source>
        <dbReference type="SAM" id="MobiDB-lite"/>
    </source>
</evidence>
<dbReference type="AlphaFoldDB" id="A0A2M3ZUR0"/>
<evidence type="ECO:0000313" key="3">
    <source>
        <dbReference type="EMBL" id="MBW32251.1"/>
    </source>
</evidence>
<feature type="region of interest" description="Disordered" evidence="1">
    <location>
        <begin position="32"/>
        <end position="53"/>
    </location>
</feature>
<sequence>MLCFRFSGAVAPVPAGLLWPVSLAVLGAPVPNRSRSITSSSSRNAVGRTGRSVGPGAITGAAAAPLPLIRSMFIRSFCSSV</sequence>
<dbReference type="EMBL" id="GGFM01011500">
    <property type="protein sequence ID" value="MBW32251.1"/>
    <property type="molecule type" value="Transcribed_RNA"/>
</dbReference>
<organism evidence="3">
    <name type="scientific">Anopheles braziliensis</name>
    <dbReference type="NCBI Taxonomy" id="58242"/>
    <lineage>
        <taxon>Eukaryota</taxon>
        <taxon>Metazoa</taxon>
        <taxon>Ecdysozoa</taxon>
        <taxon>Arthropoda</taxon>
        <taxon>Hexapoda</taxon>
        <taxon>Insecta</taxon>
        <taxon>Pterygota</taxon>
        <taxon>Neoptera</taxon>
        <taxon>Endopterygota</taxon>
        <taxon>Diptera</taxon>
        <taxon>Nematocera</taxon>
        <taxon>Culicoidea</taxon>
        <taxon>Culicidae</taxon>
        <taxon>Anophelinae</taxon>
        <taxon>Anopheles</taxon>
    </lineage>
</organism>
<accession>A0A2M3ZUR0</accession>
<feature type="chain" id="PRO_5014643162" evidence="2">
    <location>
        <begin position="25"/>
        <end position="81"/>
    </location>
</feature>
<feature type="compositionally biased region" description="Low complexity" evidence="1">
    <location>
        <begin position="33"/>
        <end position="43"/>
    </location>
</feature>
<evidence type="ECO:0000256" key="2">
    <source>
        <dbReference type="SAM" id="SignalP"/>
    </source>
</evidence>